<evidence type="ECO:0000256" key="1">
    <source>
        <dbReference type="SAM" id="MobiDB-lite"/>
    </source>
</evidence>
<protein>
    <submittedName>
        <fullName evidence="2">Uncharacterized protein</fullName>
    </submittedName>
</protein>
<proteinExistence type="predicted"/>
<feature type="compositionally biased region" description="Basic residues" evidence="1">
    <location>
        <begin position="1"/>
        <end position="11"/>
    </location>
</feature>
<feature type="region of interest" description="Disordered" evidence="1">
    <location>
        <begin position="1"/>
        <end position="51"/>
    </location>
</feature>
<reference evidence="2" key="1">
    <citation type="journal article" date="2002" name="Nature">
        <title>The genome sequence and structure of rice chromosome 1.</title>
        <authorList>
            <person name="Sasaki T."/>
            <person name="Matsumoto T."/>
            <person name="Yamamoto K."/>
            <person name="Sakata K."/>
            <person name="Baba T."/>
            <person name="Katayose Y."/>
            <person name="Wu J."/>
            <person name="Niimura Y."/>
            <person name="Cheng Z."/>
            <person name="Nagamura Y."/>
            <person name="Antonio B.A."/>
            <person name="Kanamori H."/>
            <person name="Hosokawa S."/>
            <person name="Masukawa M."/>
            <person name="Arikawa K."/>
            <person name="Chiden Y."/>
            <person name="Hayashi M."/>
            <person name="Okamoto M."/>
            <person name="Ando T."/>
            <person name="Aoki H."/>
            <person name="Arita K."/>
            <person name="Hamada M."/>
            <person name="Harada C."/>
            <person name="Hijishita S."/>
            <person name="Honda M."/>
            <person name="Ichikawa Y."/>
            <person name="Idonuma A."/>
            <person name="Iijima M."/>
            <person name="Ikeda M."/>
            <person name="Ikeno M."/>
            <person name="Itoh S."/>
            <person name="Itoh T."/>
            <person name="Itoh Y."/>
            <person name="Itoh Y."/>
            <person name="Iwabuchi A."/>
            <person name="Kamiya K."/>
            <person name="Karasawa W."/>
            <person name="Katagiri S."/>
            <person name="Kikuta A."/>
            <person name="Kobayashi N."/>
            <person name="Kono I."/>
            <person name="Machita K."/>
            <person name="Maehara T."/>
            <person name="Mizuno H."/>
            <person name="Mizubayashi T."/>
            <person name="Mukai Y."/>
            <person name="Nagasaki H."/>
            <person name="Nakashima M."/>
            <person name="Nakama Y."/>
            <person name="Nakamichi Y."/>
            <person name="Nakamura M."/>
            <person name="Namiki N."/>
            <person name="Negishi M."/>
            <person name="Ohta I."/>
            <person name="Ono N."/>
            <person name="Saji S."/>
            <person name="Sakai K."/>
            <person name="Shibata M."/>
            <person name="Shimokawa T."/>
            <person name="Shomura A."/>
            <person name="Song J."/>
            <person name="Takazaki Y."/>
            <person name="Terasawa K."/>
            <person name="Tsuji K."/>
            <person name="Waki K."/>
            <person name="Yamagata H."/>
            <person name="Yamane H."/>
            <person name="Yoshiki S."/>
            <person name="Yoshihara R."/>
            <person name="Yukawa K."/>
            <person name="Zhong H."/>
            <person name="Iwama H."/>
            <person name="Endo T."/>
            <person name="Ito H."/>
            <person name="Hahn J.H."/>
            <person name="Kim H.I."/>
            <person name="Eun M.Y."/>
            <person name="Yano M."/>
            <person name="Jiang J."/>
            <person name="Gojobori T."/>
        </authorList>
    </citation>
    <scope>NUCLEOTIDE SEQUENCE [LARGE SCALE GENOMIC DNA]</scope>
</reference>
<evidence type="ECO:0000313" key="2">
    <source>
        <dbReference type="EMBL" id="BAD82720.1"/>
    </source>
</evidence>
<accession>Q5N740</accession>
<sequence length="115" mass="12648">MSKMLVRKQIHHIPTYQSRPGRAEGRNPRTIHRRLRRDHQDQDPSARSPPLLTLSLTTASKMNNLRGEIQGKTVTLCSGVCFPLGSDDISSLPLRPPATMGAAVGKAQWVIGKLA</sequence>
<dbReference type="Proteomes" id="UP000817658">
    <property type="component" value="Chromosome 1"/>
</dbReference>
<organism evidence="2">
    <name type="scientific">Oryza sativa subsp. japonica</name>
    <name type="common">Rice</name>
    <dbReference type="NCBI Taxonomy" id="39947"/>
    <lineage>
        <taxon>Eukaryota</taxon>
        <taxon>Viridiplantae</taxon>
        <taxon>Streptophyta</taxon>
        <taxon>Embryophyta</taxon>
        <taxon>Tracheophyta</taxon>
        <taxon>Spermatophyta</taxon>
        <taxon>Magnoliopsida</taxon>
        <taxon>Liliopsida</taxon>
        <taxon>Poales</taxon>
        <taxon>Poaceae</taxon>
        <taxon>BOP clade</taxon>
        <taxon>Oryzoideae</taxon>
        <taxon>Oryzeae</taxon>
        <taxon>Oryzinae</taxon>
        <taxon>Oryza</taxon>
        <taxon>Oryza sativa</taxon>
    </lineage>
</organism>
<dbReference type="EMBL" id="AP004669">
    <property type="protein sequence ID" value="BAD82720.1"/>
    <property type="molecule type" value="Genomic_DNA"/>
</dbReference>
<gene>
    <name evidence="2" type="primary">P0491F11.15</name>
</gene>
<dbReference type="AlphaFoldDB" id="Q5N740"/>
<name>Q5N740_ORYSJ</name>